<comment type="caution">
    <text evidence="5">The sequence shown here is derived from an EMBL/GenBank/DDBJ whole genome shotgun (WGS) entry which is preliminary data.</text>
</comment>
<sequence>MTSSTDSTRHPDVSEISDLTEGLLPASRTSELRRHLEDCALCSDVQTSLEEIRGLLGTLPGPPRMPAEIAGRIDAALAAEALLDSTGRSEADHVSRETAPPPRMAESPPLPVRPTGHPRAATGPGRKGRARRRSATVLGAVLGAAALGVSVMFLQSVQTGSSNDAESAKKDASVSAAARDGARFSGTALDSRVRSLLAAGPTQQAEPRVERAPSLESGPATVAPKSSPDTAVPGCIQQGTGRTDTPIAVERGSYDGATAYLVLMTHPKDSTQVQAYVIAAACVDHPAGSTGELLFTRSFPRP</sequence>
<dbReference type="Proteomes" id="UP001445472">
    <property type="component" value="Unassembled WGS sequence"/>
</dbReference>
<keyword evidence="6" id="KW-1185">Reference proteome</keyword>
<organism evidence="5 6">
    <name type="scientific">Streptomyces xantholiticus</name>
    <dbReference type="NCBI Taxonomy" id="68285"/>
    <lineage>
        <taxon>Bacteria</taxon>
        <taxon>Bacillati</taxon>
        <taxon>Actinomycetota</taxon>
        <taxon>Actinomycetes</taxon>
        <taxon>Kitasatosporales</taxon>
        <taxon>Streptomycetaceae</taxon>
        <taxon>Streptomyces</taxon>
    </lineage>
</organism>
<feature type="transmembrane region" description="Helical" evidence="4">
    <location>
        <begin position="135"/>
        <end position="154"/>
    </location>
</feature>
<keyword evidence="4" id="KW-1133">Transmembrane helix</keyword>
<keyword evidence="1" id="KW-0805">Transcription regulation</keyword>
<keyword evidence="4" id="KW-0812">Transmembrane</keyword>
<name>A0ABV1UV78_9ACTN</name>
<protein>
    <recommendedName>
        <fullName evidence="7">Zinc-finger domain-containing protein</fullName>
    </recommendedName>
</protein>
<evidence type="ECO:0000313" key="5">
    <source>
        <dbReference type="EMBL" id="MER6614700.1"/>
    </source>
</evidence>
<feature type="region of interest" description="Disordered" evidence="3">
    <location>
        <begin position="160"/>
        <end position="179"/>
    </location>
</feature>
<evidence type="ECO:0000256" key="3">
    <source>
        <dbReference type="SAM" id="MobiDB-lite"/>
    </source>
</evidence>
<feature type="compositionally biased region" description="Pro residues" evidence="3">
    <location>
        <begin position="99"/>
        <end position="112"/>
    </location>
</feature>
<keyword evidence="4" id="KW-0472">Membrane</keyword>
<feature type="region of interest" description="Disordered" evidence="3">
    <location>
        <begin position="198"/>
        <end position="248"/>
    </location>
</feature>
<gene>
    <name evidence="5" type="ORF">ABT276_15255</name>
</gene>
<proteinExistence type="predicted"/>
<dbReference type="Gene3D" id="1.10.10.1320">
    <property type="entry name" value="Anti-sigma factor, zinc-finger domain"/>
    <property type="match status" value="1"/>
</dbReference>
<evidence type="ECO:0000256" key="4">
    <source>
        <dbReference type="SAM" id="Phobius"/>
    </source>
</evidence>
<dbReference type="RefSeq" id="WP_351976453.1">
    <property type="nucleotide sequence ID" value="NZ_JBEPBX010000011.1"/>
</dbReference>
<evidence type="ECO:0000313" key="6">
    <source>
        <dbReference type="Proteomes" id="UP001445472"/>
    </source>
</evidence>
<keyword evidence="2" id="KW-0804">Transcription</keyword>
<feature type="region of interest" description="Disordered" evidence="3">
    <location>
        <begin position="1"/>
        <end position="25"/>
    </location>
</feature>
<feature type="region of interest" description="Disordered" evidence="3">
    <location>
        <begin position="85"/>
        <end position="133"/>
    </location>
</feature>
<reference evidence="5 6" key="1">
    <citation type="submission" date="2024-06" db="EMBL/GenBank/DDBJ databases">
        <title>The Natural Products Discovery Center: Release of the First 8490 Sequenced Strains for Exploring Actinobacteria Biosynthetic Diversity.</title>
        <authorList>
            <person name="Kalkreuter E."/>
            <person name="Kautsar S.A."/>
            <person name="Yang D."/>
            <person name="Bader C.D."/>
            <person name="Teijaro C.N."/>
            <person name="Fluegel L."/>
            <person name="Davis C.M."/>
            <person name="Simpson J.R."/>
            <person name="Lauterbach L."/>
            <person name="Steele A.D."/>
            <person name="Gui C."/>
            <person name="Meng S."/>
            <person name="Li G."/>
            <person name="Viehrig K."/>
            <person name="Ye F."/>
            <person name="Su P."/>
            <person name="Kiefer A.F."/>
            <person name="Nichols A."/>
            <person name="Cepeda A.J."/>
            <person name="Yan W."/>
            <person name="Fan B."/>
            <person name="Jiang Y."/>
            <person name="Adhikari A."/>
            <person name="Zheng C.-J."/>
            <person name="Schuster L."/>
            <person name="Cowan T.M."/>
            <person name="Smanski M.J."/>
            <person name="Chevrette M.G."/>
            <person name="De Carvalho L.P.S."/>
            <person name="Shen B."/>
        </authorList>
    </citation>
    <scope>NUCLEOTIDE SEQUENCE [LARGE SCALE GENOMIC DNA]</scope>
    <source>
        <strain evidence="5 6">NPDC000837</strain>
    </source>
</reference>
<evidence type="ECO:0000256" key="2">
    <source>
        <dbReference type="ARBA" id="ARBA00023163"/>
    </source>
</evidence>
<evidence type="ECO:0008006" key="7">
    <source>
        <dbReference type="Google" id="ProtNLM"/>
    </source>
</evidence>
<dbReference type="EMBL" id="JBEPBX010000011">
    <property type="protein sequence ID" value="MER6614700.1"/>
    <property type="molecule type" value="Genomic_DNA"/>
</dbReference>
<dbReference type="InterPro" id="IPR041916">
    <property type="entry name" value="Anti_sigma_zinc_sf"/>
</dbReference>
<accession>A0ABV1UV78</accession>
<evidence type="ECO:0000256" key="1">
    <source>
        <dbReference type="ARBA" id="ARBA00023015"/>
    </source>
</evidence>
<feature type="compositionally biased region" description="Basic and acidic residues" evidence="3">
    <location>
        <begin position="87"/>
        <end position="96"/>
    </location>
</feature>